<proteinExistence type="predicted"/>
<reference evidence="1 2" key="1">
    <citation type="submission" date="2018-05" db="EMBL/GenBank/DDBJ databases">
        <title>A metagenomic window into the 2 km-deep terrestrial subsurface aquifer revealed taxonomically and functionally diverse microbial community comprising novel uncultured bacterial lineages.</title>
        <authorList>
            <person name="Kadnikov V.V."/>
            <person name="Mardanov A.V."/>
            <person name="Beletsky A.V."/>
            <person name="Banks D."/>
            <person name="Pimenov N.V."/>
            <person name="Frank Y.A."/>
            <person name="Karnachuk O.V."/>
            <person name="Ravin N.V."/>
        </authorList>
    </citation>
    <scope>NUCLEOTIDE SEQUENCE [LARGE SCALE GENOMIC DNA]</scope>
    <source>
        <strain evidence="1">BY</strain>
    </source>
</reference>
<organism evidence="1 2">
    <name type="scientific">Sumerlaea chitinivorans</name>
    <dbReference type="NCBI Taxonomy" id="2250252"/>
    <lineage>
        <taxon>Bacteria</taxon>
        <taxon>Candidatus Sumerlaeota</taxon>
        <taxon>Candidatus Sumerlaeia</taxon>
        <taxon>Candidatus Sumerlaeales</taxon>
        <taxon>Candidatus Sumerlaeaceae</taxon>
        <taxon>Candidatus Sumerlaea</taxon>
    </lineage>
</organism>
<sequence length="46" mass="5480">MTITFFIRCFFWVKPDAPELRKFGGVRLRRESHGQALALWGVWAVW</sequence>
<evidence type="ECO:0000313" key="1">
    <source>
        <dbReference type="EMBL" id="AXA37217.1"/>
    </source>
</evidence>
<name>A0A2Z4Y7I9_SUMC1</name>
<dbReference type="EMBL" id="CP030759">
    <property type="protein sequence ID" value="AXA37217.1"/>
    <property type="molecule type" value="Genomic_DNA"/>
</dbReference>
<accession>A0A2Z4Y7I9</accession>
<protein>
    <submittedName>
        <fullName evidence="1">Uncharacterized protein</fullName>
    </submittedName>
</protein>
<dbReference type="KEGG" id="schv:BRCON_2447"/>
<dbReference type="AlphaFoldDB" id="A0A2Z4Y7I9"/>
<dbReference type="Proteomes" id="UP000262583">
    <property type="component" value="Chromosome"/>
</dbReference>
<gene>
    <name evidence="1" type="ORF">BRCON_2447</name>
</gene>
<evidence type="ECO:0000313" key="2">
    <source>
        <dbReference type="Proteomes" id="UP000262583"/>
    </source>
</evidence>